<keyword evidence="1" id="KW-1133">Transmembrane helix</keyword>
<name>A0A160FVC4_9BURK</name>
<gene>
    <name evidence="2" type="ORF">AYM40_33910</name>
</gene>
<proteinExistence type="predicted"/>
<feature type="transmembrane region" description="Helical" evidence="1">
    <location>
        <begin position="168"/>
        <end position="194"/>
    </location>
</feature>
<feature type="transmembrane region" description="Helical" evidence="1">
    <location>
        <begin position="95"/>
        <end position="113"/>
    </location>
</feature>
<evidence type="ECO:0000313" key="2">
    <source>
        <dbReference type="EMBL" id="ANB77111.1"/>
    </source>
</evidence>
<feature type="transmembrane region" description="Helical" evidence="1">
    <location>
        <begin position="23"/>
        <end position="44"/>
    </location>
</feature>
<dbReference type="KEGG" id="buz:AYM40_33910"/>
<keyword evidence="1" id="KW-0472">Membrane</keyword>
<dbReference type="AlphaFoldDB" id="A0A160FVC4"/>
<sequence>MGQKMKMPPRILLPMPRGKPRPLQTGVSALVWIFMAGAMLLCAFMKESLLPRYFFFDAGTINKFISMGAKLVPGDSYSSTAAVFGMLGFRQSSPLLPICTGMVVVPSLLWGIWSARGRFIRISELTIFGFFSFMGVIYLTTLSKDVIVLLLILSFVFLVNRGRGLGLISWVCLALLYGYFFRTYWFIVVLQFIAFRAALPRLKNRALIVMVVLMSLFSIAVIIRVKFGLSADAFRTSVNEARVDAGVGEARTMIAPVFQGAGFLLGYINVCLTLAELITPVPLLAVPSPYYILIFIFIATLQYAFWKSTWHAILSRDRFSIDCATLVISFLLVQSLFEPDYGSYVRHLAPFYPLMFYVWLRRPFSAVCDEIYSKGDGIRRGGFKNFDVKTI</sequence>
<reference evidence="2 3" key="1">
    <citation type="journal article" date="2016" name="Gene">
        <title>PacBio SMRT assembly of a complex multi-replicon genome reveals chlorocatechol degradative operon in a region of genome plasticity.</title>
        <authorList>
            <person name="Ricker N."/>
            <person name="Shen S.Y."/>
            <person name="Goordial J."/>
            <person name="Jin S."/>
            <person name="Fulthorpe R.R."/>
        </authorList>
    </citation>
    <scope>NUCLEOTIDE SEQUENCE [LARGE SCALE GENOMIC DNA]</scope>
    <source>
        <strain evidence="2 3">OLGA172</strain>
    </source>
</reference>
<protein>
    <recommendedName>
        <fullName evidence="4">Glycosyltransferase RgtA/B/C/D-like domain-containing protein</fullName>
    </recommendedName>
</protein>
<dbReference type="STRING" id="1804984.AYM40_33910"/>
<feature type="transmembrane region" description="Helical" evidence="1">
    <location>
        <begin position="119"/>
        <end position="139"/>
    </location>
</feature>
<dbReference type="EMBL" id="CP014579">
    <property type="protein sequence ID" value="ANB77111.1"/>
    <property type="molecule type" value="Genomic_DNA"/>
</dbReference>
<feature type="transmembrane region" description="Helical" evidence="1">
    <location>
        <begin position="289"/>
        <end position="306"/>
    </location>
</feature>
<feature type="transmembrane region" description="Helical" evidence="1">
    <location>
        <begin position="146"/>
        <end position="162"/>
    </location>
</feature>
<dbReference type="Proteomes" id="UP000076852">
    <property type="component" value="Chromosome 2"/>
</dbReference>
<keyword evidence="3" id="KW-1185">Reference proteome</keyword>
<evidence type="ECO:0000256" key="1">
    <source>
        <dbReference type="SAM" id="Phobius"/>
    </source>
</evidence>
<accession>A0A160FVC4</accession>
<organism evidence="2 3">
    <name type="scientific">Paraburkholderia phytofirmans OLGA172</name>
    <dbReference type="NCBI Taxonomy" id="1417228"/>
    <lineage>
        <taxon>Bacteria</taxon>
        <taxon>Pseudomonadati</taxon>
        <taxon>Pseudomonadota</taxon>
        <taxon>Betaproteobacteria</taxon>
        <taxon>Burkholderiales</taxon>
        <taxon>Burkholderiaceae</taxon>
        <taxon>Paraburkholderia</taxon>
    </lineage>
</organism>
<keyword evidence="1" id="KW-0812">Transmembrane</keyword>
<feature type="transmembrane region" description="Helical" evidence="1">
    <location>
        <begin position="206"/>
        <end position="225"/>
    </location>
</feature>
<evidence type="ECO:0000313" key="3">
    <source>
        <dbReference type="Proteomes" id="UP000076852"/>
    </source>
</evidence>
<evidence type="ECO:0008006" key="4">
    <source>
        <dbReference type="Google" id="ProtNLM"/>
    </source>
</evidence>